<dbReference type="PANTHER" id="PTHR43309:SF3">
    <property type="entry name" value="5-OXOPROLINASE SUBUNIT C"/>
    <property type="match status" value="1"/>
</dbReference>
<reference evidence="6" key="1">
    <citation type="submission" date="2016-12" db="EMBL/GenBank/DDBJ databases">
        <title>Draft Genome Sequences od Carboxydothermus pertinax and islandicus, Hydrogenogenic Carboxydotrophic Bacteria.</title>
        <authorList>
            <person name="Fukuyama Y."/>
            <person name="Ohmae K."/>
            <person name="Yoneda Y."/>
            <person name="Yoshida T."/>
            <person name="Sako Y."/>
        </authorList>
    </citation>
    <scope>NUCLEOTIDE SEQUENCE [LARGE SCALE GENOMIC DNA]</scope>
    <source>
        <strain evidence="6">Ug1</strain>
    </source>
</reference>
<proteinExistence type="predicted"/>
<keyword evidence="2" id="KW-0378">Hydrolase</keyword>
<dbReference type="GO" id="GO:0016829">
    <property type="term" value="F:lyase activity"/>
    <property type="evidence" value="ECO:0007669"/>
    <property type="project" value="UniProtKB-KW"/>
</dbReference>
<dbReference type="SMART" id="SM00797">
    <property type="entry name" value="AHS2"/>
    <property type="match status" value="1"/>
</dbReference>
<accession>A0A1L8CV85</accession>
<evidence type="ECO:0000256" key="3">
    <source>
        <dbReference type="ARBA" id="ARBA00022840"/>
    </source>
</evidence>
<dbReference type="InterPro" id="IPR003778">
    <property type="entry name" value="CT_A_B"/>
</dbReference>
<organism evidence="5 6">
    <name type="scientific">Carboxydothermus pertinax</name>
    <dbReference type="NCBI Taxonomy" id="870242"/>
    <lineage>
        <taxon>Bacteria</taxon>
        <taxon>Bacillati</taxon>
        <taxon>Bacillota</taxon>
        <taxon>Clostridia</taxon>
        <taxon>Thermoanaerobacterales</taxon>
        <taxon>Thermoanaerobacteraceae</taxon>
        <taxon>Carboxydothermus</taxon>
    </lineage>
</organism>
<evidence type="ECO:0000256" key="1">
    <source>
        <dbReference type="ARBA" id="ARBA00022741"/>
    </source>
</evidence>
<evidence type="ECO:0000259" key="4">
    <source>
        <dbReference type="SMART" id="SM00797"/>
    </source>
</evidence>
<dbReference type="Pfam" id="PF02626">
    <property type="entry name" value="CT_A_B"/>
    <property type="match status" value="1"/>
</dbReference>
<feature type="domain" description="Carboxyltransferase" evidence="4">
    <location>
        <begin position="23"/>
        <end position="301"/>
    </location>
</feature>
<gene>
    <name evidence="5" type="ORF">cpu_12840</name>
</gene>
<comment type="caution">
    <text evidence="5">The sequence shown here is derived from an EMBL/GenBank/DDBJ whole genome shotgun (WGS) entry which is preliminary data.</text>
</comment>
<name>A0A1L8CV85_9THEO</name>
<evidence type="ECO:0000256" key="2">
    <source>
        <dbReference type="ARBA" id="ARBA00022801"/>
    </source>
</evidence>
<sequence length="309" mass="34344">MLKILKPGNLTTIQDRGRFGFQRYGLGPGGAMDLKAYWIANKLCGNNGREAVLEFNSGITVRFLKSTVFALTGGKYRAFLNGIPIHFWQSYFVPAGSILEIYGPYAGNWGYLAVKGGFLIPEILGGRATNILAGFGGYRGRALRKDDAIPVADYDGSFKKRYFLPEGRFALYEGNVIFFIKGPEWEYLDPNSIDMLLSQPFTLNPAFNRMGYRFTGPTLTLLEEKEIISAPVPLGGMQVPKSGELIILMADRQTTGGYPLIGIVAGESLARLAQKTPKEKTFFKSISLEEAEEKLYNLNKVIDESFWEV</sequence>
<dbReference type="STRING" id="870242.cpu_12840"/>
<keyword evidence="5" id="KW-0456">Lyase</keyword>
<evidence type="ECO:0000313" key="6">
    <source>
        <dbReference type="Proteomes" id="UP000187485"/>
    </source>
</evidence>
<dbReference type="Gene3D" id="2.40.100.10">
    <property type="entry name" value="Cyclophilin-like"/>
    <property type="match status" value="1"/>
</dbReference>
<dbReference type="EMBL" id="BDJK01000019">
    <property type="protein sequence ID" value="GAV22774.1"/>
    <property type="molecule type" value="Genomic_DNA"/>
</dbReference>
<dbReference type="GO" id="GO:0005524">
    <property type="term" value="F:ATP binding"/>
    <property type="evidence" value="ECO:0007669"/>
    <property type="project" value="UniProtKB-KW"/>
</dbReference>
<dbReference type="NCBIfam" id="TIGR00724">
    <property type="entry name" value="urea_amlyse_rel"/>
    <property type="match status" value="1"/>
</dbReference>
<dbReference type="InterPro" id="IPR029000">
    <property type="entry name" value="Cyclophilin-like_dom_sf"/>
</dbReference>
<dbReference type="PANTHER" id="PTHR43309">
    <property type="entry name" value="5-OXOPROLINASE SUBUNIT C"/>
    <property type="match status" value="1"/>
</dbReference>
<dbReference type="AlphaFoldDB" id="A0A1L8CV85"/>
<keyword evidence="1" id="KW-0547">Nucleotide-binding</keyword>
<dbReference type="RefSeq" id="WP_159433980.1">
    <property type="nucleotide sequence ID" value="NZ_BDJK01000019.1"/>
</dbReference>
<dbReference type="InterPro" id="IPR052708">
    <property type="entry name" value="PxpC"/>
</dbReference>
<dbReference type="GO" id="GO:0016787">
    <property type="term" value="F:hydrolase activity"/>
    <property type="evidence" value="ECO:0007669"/>
    <property type="project" value="UniProtKB-KW"/>
</dbReference>
<evidence type="ECO:0000313" key="5">
    <source>
        <dbReference type="EMBL" id="GAV22774.1"/>
    </source>
</evidence>
<dbReference type="OrthoDB" id="9782422at2"/>
<keyword evidence="3" id="KW-0067">ATP-binding</keyword>
<dbReference type="Proteomes" id="UP000187485">
    <property type="component" value="Unassembled WGS sequence"/>
</dbReference>
<protein>
    <submittedName>
        <fullName evidence="5">Urea amidolyase</fullName>
    </submittedName>
</protein>
<keyword evidence="6" id="KW-1185">Reference proteome</keyword>